<dbReference type="InterPro" id="IPR049704">
    <property type="entry name" value="Aminotrans_3_PPA_site"/>
</dbReference>
<evidence type="ECO:0000256" key="5">
    <source>
        <dbReference type="ARBA" id="ARBA00022898"/>
    </source>
</evidence>
<accession>A0A1X7A3T3</accession>
<keyword evidence="8" id="KW-1185">Reference proteome</keyword>
<evidence type="ECO:0000256" key="6">
    <source>
        <dbReference type="RuleBase" id="RU003560"/>
    </source>
</evidence>
<gene>
    <name evidence="7" type="primary">tpa_5</name>
    <name evidence="7" type="ORF">ROA7450_03767</name>
</gene>
<evidence type="ECO:0000313" key="8">
    <source>
        <dbReference type="Proteomes" id="UP000193061"/>
    </source>
</evidence>
<evidence type="ECO:0000256" key="1">
    <source>
        <dbReference type="ARBA" id="ARBA00001933"/>
    </source>
</evidence>
<keyword evidence="3 7" id="KW-0032">Aminotransferase</keyword>
<dbReference type="Proteomes" id="UP000193061">
    <property type="component" value="Unassembled WGS sequence"/>
</dbReference>
<keyword evidence="7" id="KW-0670">Pyruvate</keyword>
<organism evidence="7 8">
    <name type="scientific">Roseovarius albus</name>
    <dbReference type="NCBI Taxonomy" id="1247867"/>
    <lineage>
        <taxon>Bacteria</taxon>
        <taxon>Pseudomonadati</taxon>
        <taxon>Pseudomonadota</taxon>
        <taxon>Alphaproteobacteria</taxon>
        <taxon>Rhodobacterales</taxon>
        <taxon>Roseobacteraceae</taxon>
        <taxon>Roseovarius</taxon>
    </lineage>
</organism>
<dbReference type="EMBL" id="FWFX01000016">
    <property type="protein sequence ID" value="SLN69676.1"/>
    <property type="molecule type" value="Genomic_DNA"/>
</dbReference>
<keyword evidence="4 7" id="KW-0808">Transferase</keyword>
<dbReference type="Gene3D" id="3.90.1150.10">
    <property type="entry name" value="Aspartate Aminotransferase, domain 1"/>
    <property type="match status" value="1"/>
</dbReference>
<proteinExistence type="inferred from homology"/>
<dbReference type="PANTHER" id="PTHR43094:SF1">
    <property type="entry name" value="AMINOTRANSFERASE CLASS-III"/>
    <property type="match status" value="1"/>
</dbReference>
<dbReference type="PANTHER" id="PTHR43094">
    <property type="entry name" value="AMINOTRANSFERASE"/>
    <property type="match status" value="1"/>
</dbReference>
<dbReference type="NCBIfam" id="NF005447">
    <property type="entry name" value="PRK07036.1"/>
    <property type="match status" value="1"/>
</dbReference>
<dbReference type="GO" id="GO:0031299">
    <property type="term" value="F:taurine-pyruvate aminotransferase activity"/>
    <property type="evidence" value="ECO:0007669"/>
    <property type="project" value="UniProtKB-EC"/>
</dbReference>
<dbReference type="NCBIfam" id="NF005682">
    <property type="entry name" value="PRK07480.1"/>
    <property type="match status" value="1"/>
</dbReference>
<dbReference type="Gene3D" id="3.40.640.10">
    <property type="entry name" value="Type I PLP-dependent aspartate aminotransferase-like (Major domain)"/>
    <property type="match status" value="1"/>
</dbReference>
<reference evidence="7 8" key="1">
    <citation type="submission" date="2017-03" db="EMBL/GenBank/DDBJ databases">
        <authorList>
            <person name="Afonso C.L."/>
            <person name="Miller P.J."/>
            <person name="Scott M.A."/>
            <person name="Spackman E."/>
            <person name="Goraichik I."/>
            <person name="Dimitrov K.M."/>
            <person name="Suarez D.L."/>
            <person name="Swayne D.E."/>
        </authorList>
    </citation>
    <scope>NUCLEOTIDE SEQUENCE [LARGE SCALE GENOMIC DNA]</scope>
    <source>
        <strain evidence="7 8">CECT 7450</strain>
    </source>
</reference>
<evidence type="ECO:0000256" key="3">
    <source>
        <dbReference type="ARBA" id="ARBA00022576"/>
    </source>
</evidence>
<dbReference type="RefSeq" id="WP_085807434.1">
    <property type="nucleotide sequence ID" value="NZ_FWFX01000016.1"/>
</dbReference>
<dbReference type="Pfam" id="PF00202">
    <property type="entry name" value="Aminotran_3"/>
    <property type="match status" value="1"/>
</dbReference>
<dbReference type="OrthoDB" id="9801834at2"/>
<protein>
    <submittedName>
        <fullName evidence="7">Taurine--pyruvate aminotransferase</fullName>
        <ecNumber evidence="7">2.6.1.77</ecNumber>
    </submittedName>
</protein>
<dbReference type="InterPro" id="IPR015422">
    <property type="entry name" value="PyrdxlP-dep_Trfase_small"/>
</dbReference>
<evidence type="ECO:0000313" key="7">
    <source>
        <dbReference type="EMBL" id="SLN69676.1"/>
    </source>
</evidence>
<dbReference type="InterPro" id="IPR005814">
    <property type="entry name" value="Aminotrans_3"/>
</dbReference>
<comment type="cofactor">
    <cofactor evidence="1">
        <name>pyridoxal 5'-phosphate</name>
        <dbReference type="ChEBI" id="CHEBI:597326"/>
    </cofactor>
</comment>
<dbReference type="GO" id="GO:0030170">
    <property type="term" value="F:pyridoxal phosphate binding"/>
    <property type="evidence" value="ECO:0007669"/>
    <property type="project" value="InterPro"/>
</dbReference>
<dbReference type="CDD" id="cd00610">
    <property type="entry name" value="OAT_like"/>
    <property type="match status" value="1"/>
</dbReference>
<name>A0A1X7A3T3_9RHOB</name>
<dbReference type="InterPro" id="IPR015421">
    <property type="entry name" value="PyrdxlP-dep_Trfase_major"/>
</dbReference>
<dbReference type="InterPro" id="IPR015424">
    <property type="entry name" value="PyrdxlP-dep_Trfase"/>
</dbReference>
<comment type="similarity">
    <text evidence="2 6">Belongs to the class-III pyridoxal-phosphate-dependent aminotransferase family.</text>
</comment>
<dbReference type="AlphaFoldDB" id="A0A1X7A3T3"/>
<dbReference type="SUPFAM" id="SSF53383">
    <property type="entry name" value="PLP-dependent transferases"/>
    <property type="match status" value="1"/>
</dbReference>
<evidence type="ECO:0000256" key="2">
    <source>
        <dbReference type="ARBA" id="ARBA00008954"/>
    </source>
</evidence>
<evidence type="ECO:0000256" key="4">
    <source>
        <dbReference type="ARBA" id="ARBA00022679"/>
    </source>
</evidence>
<sequence length="456" mass="50003">MTAFDKSNAWENDRAHVIHPYTDFSTFSNEGSQIIERAEGMYVTDTDGNKLLDGIAGLWCVNIGHGRKEMAETIAEQVMNMQYYNPFGHSSNIPAATLGAKLAELAPGDLNHVFYTCGGSTANDAAIRLVHYYFDMKGQHRKKKIISRQNGYHGATYVAASLTGIHGTKTGFDRIGEDFITHVSAANLYDKPEGWSDGDYCDYLVREFEARIQQLGPDNVAAFIAEPIMGAGGVLVAPDGYHKRMWEICKKYDMLYIADEVVTAFGRLGEWFASEAIYGYQPDILVCAKGISSGYIPLGATLISTEIYDVISKPQCVGGVLSMGLTYFGHPVACAAALKNIEILERENILGNVKEVGTYFQDSAKSLLNQPIVGDVRGSQLMMGIDLVADKKTKTPIDMSEKAAGTIFQKCIERGVIIRPVGDCLVLSPPLIISKEQCDQIINTVNESITEFVAQR</sequence>
<dbReference type="PROSITE" id="PS00600">
    <property type="entry name" value="AA_TRANSFER_CLASS_3"/>
    <property type="match status" value="1"/>
</dbReference>
<dbReference type="EC" id="2.6.1.77" evidence="7"/>
<dbReference type="FunFam" id="3.40.640.10:FF:000014">
    <property type="entry name" value="Adenosylmethionine-8-amino-7-oxononanoate aminotransferase, probable"/>
    <property type="match status" value="1"/>
</dbReference>
<keyword evidence="5 6" id="KW-0663">Pyridoxal phosphate</keyword>
<dbReference type="PIRSF" id="PIRSF000521">
    <property type="entry name" value="Transaminase_4ab_Lys_Orn"/>
    <property type="match status" value="1"/>
</dbReference>